<evidence type="ECO:0000256" key="7">
    <source>
        <dbReference type="ARBA" id="ARBA00023136"/>
    </source>
</evidence>
<keyword evidence="6 8" id="KW-1133">Transmembrane helix</keyword>
<proteinExistence type="predicted"/>
<dbReference type="Pfam" id="PF08019">
    <property type="entry name" value="EptA_B_N"/>
    <property type="match status" value="1"/>
</dbReference>
<dbReference type="Pfam" id="PF00884">
    <property type="entry name" value="Sulfatase"/>
    <property type="match status" value="1"/>
</dbReference>
<evidence type="ECO:0000256" key="3">
    <source>
        <dbReference type="ARBA" id="ARBA00022519"/>
    </source>
</evidence>
<dbReference type="InterPro" id="IPR058130">
    <property type="entry name" value="PEA_transf_C"/>
</dbReference>
<protein>
    <submittedName>
        <fullName evidence="11">Lipid A ethanolaminephosphotransferase</fullName>
    </submittedName>
</protein>
<comment type="subcellular location">
    <subcellularLocation>
        <location evidence="1">Cell inner membrane</location>
        <topology evidence="1">Multi-pass membrane protein</topology>
    </subcellularLocation>
</comment>
<evidence type="ECO:0000259" key="10">
    <source>
        <dbReference type="Pfam" id="PF08019"/>
    </source>
</evidence>
<dbReference type="InterPro" id="IPR017850">
    <property type="entry name" value="Alkaline_phosphatase_core_sf"/>
</dbReference>
<accession>A0A1G7GDG9</accession>
<feature type="transmembrane region" description="Helical" evidence="8">
    <location>
        <begin position="59"/>
        <end position="80"/>
    </location>
</feature>
<dbReference type="RefSeq" id="WP_074553186.1">
    <property type="nucleotide sequence ID" value="NZ_CP119563.1"/>
</dbReference>
<evidence type="ECO:0000256" key="6">
    <source>
        <dbReference type="ARBA" id="ARBA00022989"/>
    </source>
</evidence>
<keyword evidence="2" id="KW-1003">Cell membrane</keyword>
<dbReference type="InterPro" id="IPR012549">
    <property type="entry name" value="EptA-like_N"/>
</dbReference>
<feature type="transmembrane region" description="Helical" evidence="8">
    <location>
        <begin position="129"/>
        <end position="153"/>
    </location>
</feature>
<dbReference type="GO" id="GO:0005886">
    <property type="term" value="C:plasma membrane"/>
    <property type="evidence" value="ECO:0007669"/>
    <property type="project" value="UniProtKB-SubCell"/>
</dbReference>
<keyword evidence="3" id="KW-0997">Cell inner membrane</keyword>
<dbReference type="SUPFAM" id="SSF53649">
    <property type="entry name" value="Alkaline phosphatase-like"/>
    <property type="match status" value="1"/>
</dbReference>
<dbReference type="Gene3D" id="3.40.720.10">
    <property type="entry name" value="Alkaline Phosphatase, subunit A"/>
    <property type="match status" value="1"/>
</dbReference>
<name>A0A1G7GDG9_RHOCA</name>
<keyword evidence="5 8" id="KW-0812">Transmembrane</keyword>
<feature type="domain" description="Phosphoethanolamine transferase N-terminal" evidence="10">
    <location>
        <begin position="69"/>
        <end position="213"/>
    </location>
</feature>
<dbReference type="CDD" id="cd16017">
    <property type="entry name" value="LptA"/>
    <property type="match status" value="1"/>
</dbReference>
<dbReference type="InterPro" id="IPR040423">
    <property type="entry name" value="PEA_transferase"/>
</dbReference>
<evidence type="ECO:0000256" key="2">
    <source>
        <dbReference type="ARBA" id="ARBA00022475"/>
    </source>
</evidence>
<dbReference type="AlphaFoldDB" id="A0A1G7GDG9"/>
<gene>
    <name evidence="11" type="ORF">SAMN04244550_01222</name>
</gene>
<dbReference type="PANTHER" id="PTHR30443:SF0">
    <property type="entry name" value="PHOSPHOETHANOLAMINE TRANSFERASE EPTA"/>
    <property type="match status" value="1"/>
</dbReference>
<keyword evidence="7 8" id="KW-0472">Membrane</keyword>
<dbReference type="Proteomes" id="UP000183812">
    <property type="component" value="Unassembled WGS sequence"/>
</dbReference>
<feature type="transmembrane region" description="Helical" evidence="8">
    <location>
        <begin position="31"/>
        <end position="53"/>
    </location>
</feature>
<dbReference type="GO" id="GO:0009244">
    <property type="term" value="P:lipopolysaccharide core region biosynthetic process"/>
    <property type="evidence" value="ECO:0007669"/>
    <property type="project" value="TreeGrafter"/>
</dbReference>
<reference evidence="11 12" key="1">
    <citation type="submission" date="2016-10" db="EMBL/GenBank/DDBJ databases">
        <authorList>
            <person name="de Groot N.N."/>
        </authorList>
    </citation>
    <scope>NUCLEOTIDE SEQUENCE [LARGE SCALE GENOMIC DNA]</scope>
    <source>
        <strain evidence="12">DSM 938 / 37b4</strain>
    </source>
</reference>
<organism evidence="11 12">
    <name type="scientific">Rhodobacter capsulatus</name>
    <name type="common">Rhodopseudomonas capsulata</name>
    <dbReference type="NCBI Taxonomy" id="1061"/>
    <lineage>
        <taxon>Bacteria</taxon>
        <taxon>Pseudomonadati</taxon>
        <taxon>Pseudomonadota</taxon>
        <taxon>Alphaproteobacteria</taxon>
        <taxon>Rhodobacterales</taxon>
        <taxon>Rhodobacter group</taxon>
        <taxon>Rhodobacter</taxon>
    </lineage>
</organism>
<feature type="transmembrane region" description="Helical" evidence="8">
    <location>
        <begin position="165"/>
        <end position="184"/>
    </location>
</feature>
<feature type="domain" description="Sulfatase N-terminal" evidence="9">
    <location>
        <begin position="247"/>
        <end position="535"/>
    </location>
</feature>
<dbReference type="OrthoDB" id="9786870at2"/>
<evidence type="ECO:0000256" key="5">
    <source>
        <dbReference type="ARBA" id="ARBA00022692"/>
    </source>
</evidence>
<keyword evidence="4 11" id="KW-0808">Transferase</keyword>
<evidence type="ECO:0000256" key="8">
    <source>
        <dbReference type="SAM" id="Phobius"/>
    </source>
</evidence>
<evidence type="ECO:0000313" key="12">
    <source>
        <dbReference type="Proteomes" id="UP000183812"/>
    </source>
</evidence>
<evidence type="ECO:0000313" key="11">
    <source>
        <dbReference type="EMBL" id="SDE86131.1"/>
    </source>
</evidence>
<sequence>MSSKPLPFSPPGPGTAPAPTRLQLSPWGLNLLVAAYLLLALNGGLWAAIFRVFAKDPVALVAFGTSVSLLLLALMAFVTLPRLQRPALALMILTAAVAEHFRAAYGVLIDRDMIQNAMLTTTTESKHLFTLQFFRDIGLWGVLPAALIFGLPLKPVRWRSLIWRWPLGVALMLGLLLAMVVGNYRSFAPAVRNHREMLAAFQPGAPLRAMVRYGLLRFATADITAAPHGRDARPGPLLQAAPKPVLFVLFVGETARAQNFGLNGYGRDTTPELARLDVVNFTDTSSCGTSTAVSVPCMFSDLGTEGYAQKRFLGRENLVDILAHAGLKVEWIDNNTGDQQVAKRLGPVTRIDATLDPAACAGGECTDAAFLPIIKARMQTITENTVLVLHMIGSHGPAYYLRYPADQAVFKPDCRSSAFADCQPGEIVNAYDNSIRMTDHVLAGTIRMMAAQDRVIPALYFVSDHGESLGEKGLYLHAAPMFMAPDEQRKVPFVIWLSQAFQDAMQVPQSCLAAQSGAAVSQDNLFHSVLGLLDIRTSVRKDALDLSHDCRKGGA</sequence>
<dbReference type="EMBL" id="FNAY01000004">
    <property type="protein sequence ID" value="SDE86131.1"/>
    <property type="molecule type" value="Genomic_DNA"/>
</dbReference>
<evidence type="ECO:0000259" key="9">
    <source>
        <dbReference type="Pfam" id="PF00884"/>
    </source>
</evidence>
<dbReference type="PANTHER" id="PTHR30443">
    <property type="entry name" value="INNER MEMBRANE PROTEIN"/>
    <property type="match status" value="1"/>
</dbReference>
<dbReference type="GO" id="GO:0016776">
    <property type="term" value="F:phosphotransferase activity, phosphate group as acceptor"/>
    <property type="evidence" value="ECO:0007669"/>
    <property type="project" value="TreeGrafter"/>
</dbReference>
<dbReference type="InterPro" id="IPR000917">
    <property type="entry name" value="Sulfatase_N"/>
</dbReference>
<evidence type="ECO:0000256" key="1">
    <source>
        <dbReference type="ARBA" id="ARBA00004429"/>
    </source>
</evidence>
<evidence type="ECO:0000256" key="4">
    <source>
        <dbReference type="ARBA" id="ARBA00022679"/>
    </source>
</evidence>